<reference evidence="1 4" key="2">
    <citation type="journal article" date="2019" name="Nat. Med.">
        <title>A library of human gut bacterial isolates paired with longitudinal multiomics data enables mechanistic microbiome research.</title>
        <authorList>
            <person name="Poyet M."/>
            <person name="Groussin M."/>
            <person name="Gibbons S.M."/>
            <person name="Avila-Pacheco J."/>
            <person name="Jiang X."/>
            <person name="Kearney S.M."/>
            <person name="Perrotta A.R."/>
            <person name="Berdy B."/>
            <person name="Zhao S."/>
            <person name="Lieberman T.D."/>
            <person name="Swanson P.K."/>
            <person name="Smith M."/>
            <person name="Roesemann S."/>
            <person name="Alexander J.E."/>
            <person name="Rich S.A."/>
            <person name="Livny J."/>
            <person name="Vlamakis H."/>
            <person name="Clish C."/>
            <person name="Bullock K."/>
            <person name="Deik A."/>
            <person name="Scott J."/>
            <person name="Pierce K.A."/>
            <person name="Xavier R.J."/>
            <person name="Alm E.J."/>
        </authorList>
    </citation>
    <scope>NUCLEOTIDE SEQUENCE [LARGE SCALE GENOMIC DNA]</scope>
    <source>
        <strain evidence="1 4">BIOML-A162</strain>
    </source>
</reference>
<evidence type="ECO:0000313" key="4">
    <source>
        <dbReference type="Proteomes" id="UP000436858"/>
    </source>
</evidence>
<evidence type="ECO:0000313" key="3">
    <source>
        <dbReference type="Proteomes" id="UP000283616"/>
    </source>
</evidence>
<dbReference type="Proteomes" id="UP000283616">
    <property type="component" value="Unassembled WGS sequence"/>
</dbReference>
<comment type="caution">
    <text evidence="1">The sequence shown here is derived from an EMBL/GenBank/DDBJ whole genome shotgun (WGS) entry which is preliminary data.</text>
</comment>
<evidence type="ECO:0000313" key="1">
    <source>
        <dbReference type="EMBL" id="KAB4480363.1"/>
    </source>
</evidence>
<protein>
    <submittedName>
        <fullName evidence="1">Uncharacterized protein</fullName>
    </submittedName>
</protein>
<accession>A0A3E5H9K1</accession>
<dbReference type="Proteomes" id="UP000436858">
    <property type="component" value="Unassembled WGS sequence"/>
</dbReference>
<dbReference type="EMBL" id="WCRY01000014">
    <property type="protein sequence ID" value="KAB4480363.1"/>
    <property type="molecule type" value="Genomic_DNA"/>
</dbReference>
<sequence length="89" mass="10193">MANATSIYVRLILSRINKKTVQHLPVRPATHVTINNNNYSSYSRYFLMMETHFEDGGNQIAGLVRENLNMPAKSFSAHFFLVFNPISVF</sequence>
<evidence type="ECO:0000313" key="2">
    <source>
        <dbReference type="EMBL" id="RHL57074.1"/>
    </source>
</evidence>
<reference evidence="2 3" key="1">
    <citation type="submission" date="2018-08" db="EMBL/GenBank/DDBJ databases">
        <title>A genome reference for cultivated species of the human gut microbiota.</title>
        <authorList>
            <person name="Zou Y."/>
            <person name="Xue W."/>
            <person name="Luo G."/>
        </authorList>
    </citation>
    <scope>NUCLEOTIDE SEQUENCE [LARGE SCALE GENOMIC DNA]</scope>
    <source>
        <strain evidence="2 3">AF37-12</strain>
    </source>
</reference>
<gene>
    <name evidence="2" type="ORF">DW011_14965</name>
    <name evidence="1" type="ORF">GAN91_15000</name>
</gene>
<proteinExistence type="predicted"/>
<organism evidence="1 4">
    <name type="scientific">Bacteroides thetaiotaomicron</name>
    <dbReference type="NCBI Taxonomy" id="818"/>
    <lineage>
        <taxon>Bacteria</taxon>
        <taxon>Pseudomonadati</taxon>
        <taxon>Bacteroidota</taxon>
        <taxon>Bacteroidia</taxon>
        <taxon>Bacteroidales</taxon>
        <taxon>Bacteroidaceae</taxon>
        <taxon>Bacteroides</taxon>
    </lineage>
</organism>
<name>A0A3E5H9K1_BACT4</name>
<dbReference type="AlphaFoldDB" id="A0A3E5H9K1"/>
<dbReference type="EMBL" id="QROV01000017">
    <property type="protein sequence ID" value="RHL57074.1"/>
    <property type="molecule type" value="Genomic_DNA"/>
</dbReference>